<dbReference type="RefSeq" id="XP_022762501.1">
    <property type="nucleotide sequence ID" value="XM_022906766.1"/>
</dbReference>
<dbReference type="GO" id="GO:0008412">
    <property type="term" value="F:4-hydroxybenzoate polyprenyltransferase activity"/>
    <property type="evidence" value="ECO:0007669"/>
    <property type="project" value="UniProtKB-EC"/>
</dbReference>
<dbReference type="PANTHER" id="PTHR11048:SF40">
    <property type="entry name" value="4-HYDROXYBENZOATE POLYPRENYLTRANSFERASE, MITOCHONDRIAL-LIKE ISOFORM X1"/>
    <property type="match status" value="1"/>
</dbReference>
<evidence type="ECO:0000256" key="1">
    <source>
        <dbReference type="ARBA" id="ARBA00001946"/>
    </source>
</evidence>
<keyword evidence="7 9" id="KW-0472">Membrane</keyword>
<keyword evidence="9" id="KW-0999">Mitochondrion inner membrane</keyword>
<comment type="cofactor">
    <cofactor evidence="1 9">
        <name>Mg(2+)</name>
        <dbReference type="ChEBI" id="CHEBI:18420"/>
    </cofactor>
</comment>
<evidence type="ECO:0000256" key="8">
    <source>
        <dbReference type="ARBA" id="ARBA00050283"/>
    </source>
</evidence>
<dbReference type="GO" id="GO:0102930">
    <property type="term" value="F:4-hydroxybenzoate geranyltransferase activity"/>
    <property type="evidence" value="ECO:0007669"/>
    <property type="project" value="UniProtKB-EC"/>
</dbReference>
<comment type="subcellular location">
    <subcellularLocation>
        <location evidence="2">Membrane</location>
        <topology evidence="2">Multi-pass membrane protein</topology>
    </subcellularLocation>
    <subcellularLocation>
        <location evidence="9">Mitochondrion inner membrane</location>
        <topology evidence="9">Multi-pass membrane protein</topology>
        <orientation evidence="9">Matrix side</orientation>
    </subcellularLocation>
</comment>
<feature type="transmembrane region" description="Helical" evidence="9">
    <location>
        <begin position="256"/>
        <end position="273"/>
    </location>
</feature>
<organism evidence="10 11">
    <name type="scientific">Durio zibethinus</name>
    <name type="common">Durian</name>
    <dbReference type="NCBI Taxonomy" id="66656"/>
    <lineage>
        <taxon>Eukaryota</taxon>
        <taxon>Viridiplantae</taxon>
        <taxon>Streptophyta</taxon>
        <taxon>Embryophyta</taxon>
        <taxon>Tracheophyta</taxon>
        <taxon>Spermatophyta</taxon>
        <taxon>Magnoliopsida</taxon>
        <taxon>eudicotyledons</taxon>
        <taxon>Gunneridae</taxon>
        <taxon>Pentapetalae</taxon>
        <taxon>rosids</taxon>
        <taxon>malvids</taxon>
        <taxon>Malvales</taxon>
        <taxon>Malvaceae</taxon>
        <taxon>Helicteroideae</taxon>
        <taxon>Durio</taxon>
    </lineage>
</organism>
<reference evidence="11" key="1">
    <citation type="submission" date="2025-08" db="UniProtKB">
        <authorList>
            <consortium name="RefSeq"/>
        </authorList>
    </citation>
    <scope>IDENTIFICATION</scope>
    <source>
        <tissue evidence="11">Fruit stalk</tissue>
    </source>
</reference>
<evidence type="ECO:0000256" key="2">
    <source>
        <dbReference type="ARBA" id="ARBA00004141"/>
    </source>
</evidence>
<gene>
    <name evidence="11" type="primary">LOC111308442</name>
</gene>
<proteinExistence type="inferred from homology"/>
<dbReference type="NCBIfam" id="TIGR01474">
    <property type="entry name" value="ubiA_proteo"/>
    <property type="match status" value="1"/>
</dbReference>
<comment type="catalytic activity">
    <reaction evidence="9">
        <text>an all-trans-polyprenyl diphosphate + 4-hydroxybenzoate = a 4-hydroxy-3-(all-trans-polyprenyl)benzoate + diphosphate</text>
        <dbReference type="Rhea" id="RHEA:44504"/>
        <dbReference type="Rhea" id="RHEA-COMP:9514"/>
        <dbReference type="Rhea" id="RHEA-COMP:9564"/>
        <dbReference type="ChEBI" id="CHEBI:17879"/>
        <dbReference type="ChEBI" id="CHEBI:33019"/>
        <dbReference type="ChEBI" id="CHEBI:58914"/>
        <dbReference type="ChEBI" id="CHEBI:78396"/>
        <dbReference type="EC" id="2.5.1.39"/>
    </reaction>
</comment>
<evidence type="ECO:0000256" key="5">
    <source>
        <dbReference type="ARBA" id="ARBA00022692"/>
    </source>
</evidence>
<dbReference type="GO" id="GO:0008299">
    <property type="term" value="P:isoprenoid biosynthetic process"/>
    <property type="evidence" value="ECO:0007669"/>
    <property type="project" value="UniProtKB-UniRule"/>
</dbReference>
<evidence type="ECO:0000256" key="9">
    <source>
        <dbReference type="HAMAP-Rule" id="MF_03189"/>
    </source>
</evidence>
<dbReference type="KEGG" id="dzi:111308442"/>
<dbReference type="InterPro" id="IPR030470">
    <property type="entry name" value="UbiA_prenylTrfase_CS"/>
</dbReference>
<dbReference type="PANTHER" id="PTHR11048">
    <property type="entry name" value="PRENYLTRANSFERASES"/>
    <property type="match status" value="1"/>
</dbReference>
<dbReference type="UniPathway" id="UPA00232"/>
<feature type="transmembrane region" description="Helical" evidence="9">
    <location>
        <begin position="304"/>
        <end position="323"/>
    </location>
</feature>
<keyword evidence="9" id="KW-0496">Mitochondrion</keyword>
<dbReference type="InterPro" id="IPR000537">
    <property type="entry name" value="UbiA_prenyltransferase"/>
</dbReference>
<feature type="transmembrane region" description="Helical" evidence="9">
    <location>
        <begin position="233"/>
        <end position="250"/>
    </location>
</feature>
<dbReference type="PROSITE" id="PS00943">
    <property type="entry name" value="UBIA"/>
    <property type="match status" value="1"/>
</dbReference>
<keyword evidence="4 9" id="KW-0808">Transferase</keyword>
<evidence type="ECO:0000313" key="11">
    <source>
        <dbReference type="RefSeq" id="XP_022762501.1"/>
    </source>
</evidence>
<dbReference type="FunFam" id="1.20.120.1780:FF:000001">
    <property type="entry name" value="4-hydroxybenzoate octaprenyltransferase"/>
    <property type="match status" value="1"/>
</dbReference>
<dbReference type="Gene3D" id="1.10.357.140">
    <property type="entry name" value="UbiA prenyltransferase"/>
    <property type="match status" value="1"/>
</dbReference>
<keyword evidence="9" id="KW-0831">Ubiquinone biosynthesis</keyword>
<dbReference type="Proteomes" id="UP000515121">
    <property type="component" value="Unplaced"/>
</dbReference>
<accession>A0A6P6ACG7</accession>
<evidence type="ECO:0000256" key="6">
    <source>
        <dbReference type="ARBA" id="ARBA00022989"/>
    </source>
</evidence>
<comment type="similarity">
    <text evidence="3 9">Belongs to the UbiA prenyltransferase family.</text>
</comment>
<evidence type="ECO:0000256" key="3">
    <source>
        <dbReference type="ARBA" id="ARBA00005985"/>
    </source>
</evidence>
<evidence type="ECO:0000313" key="10">
    <source>
        <dbReference type="Proteomes" id="UP000515121"/>
    </source>
</evidence>
<comment type="catalytic activity">
    <reaction evidence="8">
        <text>4-hydroxybenzoate + (2E)-geranyl diphosphate = 3-geranyl-4-hydroxybenzoate + diphosphate</text>
        <dbReference type="Rhea" id="RHEA:27854"/>
        <dbReference type="ChEBI" id="CHEBI:17879"/>
        <dbReference type="ChEBI" id="CHEBI:33019"/>
        <dbReference type="ChEBI" id="CHEBI:58057"/>
        <dbReference type="ChEBI" id="CHEBI:60878"/>
        <dbReference type="EC" id="2.5.1.93"/>
    </reaction>
</comment>
<keyword evidence="10" id="KW-1185">Reference proteome</keyword>
<dbReference type="InterPro" id="IPR044878">
    <property type="entry name" value="UbiA_sf"/>
</dbReference>
<dbReference type="InterPro" id="IPR039653">
    <property type="entry name" value="Prenyltransferase"/>
</dbReference>
<dbReference type="AlphaFoldDB" id="A0A6P6ACG7"/>
<dbReference type="GeneID" id="111308442"/>
<keyword evidence="6 9" id="KW-1133">Transmembrane helix</keyword>
<keyword evidence="5 9" id="KW-0812">Transmembrane</keyword>
<dbReference type="CDD" id="cd13959">
    <property type="entry name" value="PT_UbiA_COQ2"/>
    <property type="match status" value="1"/>
</dbReference>
<protein>
    <recommendedName>
        <fullName evidence="9">4-hydroxybenzoate polyprenyltransferase, mitochondrial</fullName>
        <shortName evidence="9">4-HB polyprenyltransferase</shortName>
        <ecNumber evidence="9">2.5.1.39</ecNumber>
    </recommendedName>
    <alternativeName>
        <fullName evidence="9">Para-hydroxybenzoate--polyprenyltransferase</fullName>
        <shortName evidence="9">PHB:PPT</shortName>
        <shortName evidence="9">PHB:polyprenyltransferase</shortName>
    </alternativeName>
</protein>
<dbReference type="GO" id="GO:0005743">
    <property type="term" value="C:mitochondrial inner membrane"/>
    <property type="evidence" value="ECO:0007669"/>
    <property type="project" value="UniProtKB-SubCell"/>
</dbReference>
<evidence type="ECO:0000256" key="4">
    <source>
        <dbReference type="ARBA" id="ARBA00022679"/>
    </source>
</evidence>
<dbReference type="Pfam" id="PF01040">
    <property type="entry name" value="UbiA"/>
    <property type="match status" value="1"/>
</dbReference>
<comment type="pathway">
    <text evidence="9">Cofactor biosynthesis; ubiquinone biosynthesis.</text>
</comment>
<comment type="function">
    <text evidence="9">Catalyzes the prenylation of para-hydroxybenzoate (PHB) with an all-trans polyprenyl group. Mediates the second step in the final reaction sequence of coenzyme Q (CoQ) biosynthesis, which is the condensation of the polyisoprenoid side chain with PHB, generating the first membrane-bound Q intermediate.</text>
</comment>
<dbReference type="InterPro" id="IPR006370">
    <property type="entry name" value="HB_polyprenyltransferase-like"/>
</dbReference>
<name>A0A6P6ACG7_DURZI</name>
<sequence length="380" mass="42075">MASFSIAHASCRLLTPSLFSTLPTTRLFRNPALNSPFPTPSFSQKNSSLLLSSKYKTRIACMSTTTSPVGKENERLSGQNEKVVEVSSWIDYLPEEVQPLAKLARVEKPIGTWLLIFPFAWSATLAASSGSLPDFKILALFASVAPLLRGAACTINDFHDRDIDKMVERTKMRPFASGDVTPFQGLCFFAFQLLLSHGILLQLTNYSMIYEALFIFLISTYPLMKRMTYWPQAYLGLTINWGVLFGWHAVKGSLQPSVVFPLFISGFLWTLLYDTIYAHQDKKDDIKIGVKSTALKFGDSSKEWITGFAIACISSLALTGYNAAIGWPYYVFLAAASGQLAWQIGTVNLSSPADSGRKFVSNKWFGALIFSGILLGRVFP</sequence>
<dbReference type="OrthoDB" id="18170at2759"/>
<dbReference type="GO" id="GO:0006744">
    <property type="term" value="P:ubiquinone biosynthetic process"/>
    <property type="evidence" value="ECO:0007669"/>
    <property type="project" value="UniProtKB-UniRule"/>
</dbReference>
<feature type="transmembrane region" description="Helical" evidence="9">
    <location>
        <begin position="206"/>
        <end position="224"/>
    </location>
</feature>
<dbReference type="EC" id="2.5.1.39" evidence="9"/>
<dbReference type="FunFam" id="1.10.357.140:FF:000003">
    <property type="entry name" value="4-hydroxybenzoate polyprenyltransferase, mitochondrial"/>
    <property type="match status" value="1"/>
</dbReference>
<evidence type="ECO:0000256" key="7">
    <source>
        <dbReference type="ARBA" id="ARBA00023136"/>
    </source>
</evidence>
<keyword evidence="9" id="KW-0414">Isoprene biosynthesis</keyword>
<dbReference type="HAMAP" id="MF_01635">
    <property type="entry name" value="UbiA"/>
    <property type="match status" value="1"/>
</dbReference>